<dbReference type="Gene3D" id="3.10.129.10">
    <property type="entry name" value="Hotdog Thioesterase"/>
    <property type="match status" value="2"/>
</dbReference>
<dbReference type="InterPro" id="IPR029069">
    <property type="entry name" value="HotDog_dom_sf"/>
</dbReference>
<evidence type="ECO:0000313" key="2">
    <source>
        <dbReference type="EMBL" id="QEL66260.1"/>
    </source>
</evidence>
<dbReference type="SUPFAM" id="SSF54637">
    <property type="entry name" value="Thioesterase/thiol ester dehydrase-isomerase"/>
    <property type="match status" value="1"/>
</dbReference>
<dbReference type="GO" id="GO:0019171">
    <property type="term" value="F:(3R)-hydroxyacyl-[acyl-carrier-protein] dehydratase activity"/>
    <property type="evidence" value="ECO:0007669"/>
    <property type="project" value="TreeGrafter"/>
</dbReference>
<dbReference type="PANTHER" id="PTHR28152:SF1">
    <property type="entry name" value="HYDROXYACYL-THIOESTER DEHYDRATASE TYPE 2, MITOCHONDRIAL"/>
    <property type="match status" value="1"/>
</dbReference>
<dbReference type="PANTHER" id="PTHR28152">
    <property type="entry name" value="HYDROXYACYL-THIOESTER DEHYDRATASE TYPE 2, MITOCHONDRIAL"/>
    <property type="match status" value="1"/>
</dbReference>
<sequence>MSNSAAASPTTANLADWIGRSETREDRIDPRQVIALAATLDWAAPPERELPPLWHWVYFTPAARQSELGVDGHPRRGAAGGILPPVELPNRMWAGGRLTFHQPLVVGEAVTRVSRLIRAERKSGKAGDLVFVTVHHAISGANGLAVEEEHDIVYRNPAPKGTPPGGEVAPAAAPGQFRQLCKPDSVLLFRYSALTFNGHRIHYDYPYVTQEEGYPGLVVHGPLTATLLLQGFLQANPGKRVTGFAFRAVGPIYDNQTFDVCGEITGPGQAKLWTDCAGRLTMKADVTFAE</sequence>
<dbReference type="InterPro" id="IPR052741">
    <property type="entry name" value="Mitochondrial_HTD2"/>
</dbReference>
<dbReference type="InterPro" id="IPR039569">
    <property type="entry name" value="FAS1-like_DH_region"/>
</dbReference>
<gene>
    <name evidence="2" type="primary">meh</name>
    <name evidence="2" type="ORF">OTERR_27840</name>
</gene>
<dbReference type="KEGG" id="otr:OTERR_27840"/>
<organism evidence="2 3">
    <name type="scientific">Oryzomicrobium terrae</name>
    <dbReference type="NCBI Taxonomy" id="1735038"/>
    <lineage>
        <taxon>Bacteria</taxon>
        <taxon>Pseudomonadati</taxon>
        <taxon>Pseudomonadota</taxon>
        <taxon>Betaproteobacteria</taxon>
        <taxon>Rhodocyclales</taxon>
        <taxon>Rhodocyclaceae</taxon>
        <taxon>Oryzomicrobium</taxon>
    </lineage>
</organism>
<evidence type="ECO:0000313" key="3">
    <source>
        <dbReference type="Proteomes" id="UP000323671"/>
    </source>
</evidence>
<name>A0A5C1EBE8_9RHOO</name>
<accession>A0A5C1EBE8</accession>
<dbReference type="RefSeq" id="WP_149426155.1">
    <property type="nucleotide sequence ID" value="NZ_CP022579.1"/>
</dbReference>
<keyword evidence="3" id="KW-1185">Reference proteome</keyword>
<dbReference type="EMBL" id="CP022579">
    <property type="protein sequence ID" value="QEL66260.1"/>
    <property type="molecule type" value="Genomic_DNA"/>
</dbReference>
<dbReference type="Proteomes" id="UP000323671">
    <property type="component" value="Chromosome"/>
</dbReference>
<evidence type="ECO:0000259" key="1">
    <source>
        <dbReference type="Pfam" id="PF13452"/>
    </source>
</evidence>
<proteinExistence type="predicted"/>
<feature type="domain" description="FAS1-like dehydratase" evidence="1">
    <location>
        <begin position="85"/>
        <end position="146"/>
    </location>
</feature>
<dbReference type="Pfam" id="PF13452">
    <property type="entry name" value="FAS1_DH_region"/>
    <property type="match status" value="1"/>
</dbReference>
<reference evidence="2 3" key="1">
    <citation type="submission" date="2017-07" db="EMBL/GenBank/DDBJ databases">
        <title>Complete genome sequence of Oryzomicrobium terrae TPP412.</title>
        <authorList>
            <person name="Chiu L.-W."/>
            <person name="Lo K.-J."/>
            <person name="Tsai Y.-M."/>
            <person name="Lin S.-S."/>
            <person name="Kuo C.-H."/>
            <person name="Liu C.-T."/>
        </authorList>
    </citation>
    <scope>NUCLEOTIDE SEQUENCE [LARGE SCALE GENOMIC DNA]</scope>
    <source>
        <strain evidence="2 3">TPP412</strain>
    </source>
</reference>
<dbReference type="AlphaFoldDB" id="A0A5C1EBE8"/>
<protein>
    <submittedName>
        <fullName evidence="2">3-methylfumaryl-CoA hydratase</fullName>
    </submittedName>
</protein>